<dbReference type="Pfam" id="PF12697">
    <property type="entry name" value="Abhydrolase_6"/>
    <property type="match status" value="1"/>
</dbReference>
<dbReference type="InterPro" id="IPR029058">
    <property type="entry name" value="AB_hydrolase_fold"/>
</dbReference>
<evidence type="ECO:0000259" key="2">
    <source>
        <dbReference type="Pfam" id="PF12697"/>
    </source>
</evidence>
<comment type="caution">
    <text evidence="3">The sequence shown here is derived from an EMBL/GenBank/DDBJ whole genome shotgun (WGS) entry which is preliminary data.</text>
</comment>
<proteinExistence type="predicted"/>
<dbReference type="GO" id="GO:0016787">
    <property type="term" value="F:hydrolase activity"/>
    <property type="evidence" value="ECO:0007669"/>
    <property type="project" value="UniProtKB-KW"/>
</dbReference>
<dbReference type="Proteomes" id="UP000218784">
    <property type="component" value="Unassembled WGS sequence"/>
</dbReference>
<keyword evidence="4" id="KW-1185">Reference proteome</keyword>
<dbReference type="InterPro" id="IPR052897">
    <property type="entry name" value="Sec-Metab_Biosynth_Hydrolase"/>
</dbReference>
<evidence type="ECO:0000313" key="3">
    <source>
        <dbReference type="EMBL" id="PCG09798.1"/>
    </source>
</evidence>
<keyword evidence="3" id="KW-0378">Hydrolase</keyword>
<name>A0A2A4I1J1_9SPHN</name>
<dbReference type="PANTHER" id="PTHR37017">
    <property type="entry name" value="AB HYDROLASE-1 DOMAIN-CONTAINING PROTEIN-RELATED"/>
    <property type="match status" value="1"/>
</dbReference>
<evidence type="ECO:0000256" key="1">
    <source>
        <dbReference type="SAM" id="SignalP"/>
    </source>
</evidence>
<keyword evidence="1" id="KW-0732">Signal</keyword>
<reference evidence="3 4" key="1">
    <citation type="submission" date="2017-09" db="EMBL/GenBank/DDBJ databases">
        <title>Sphingomonas ginsenosidimutans KACC 14949, whole genome shotgun sequence.</title>
        <authorList>
            <person name="Feng G."/>
            <person name="Zhu H."/>
        </authorList>
    </citation>
    <scope>NUCLEOTIDE SEQUENCE [LARGE SCALE GENOMIC DNA]</scope>
    <source>
        <strain evidence="3 4">KACC 14949</strain>
    </source>
</reference>
<dbReference type="EMBL" id="NWVD01000002">
    <property type="protein sequence ID" value="PCG09798.1"/>
    <property type="molecule type" value="Genomic_DNA"/>
</dbReference>
<feature type="signal peptide" evidence="1">
    <location>
        <begin position="1"/>
        <end position="21"/>
    </location>
</feature>
<feature type="domain" description="AB hydrolase-1" evidence="2">
    <location>
        <begin position="29"/>
        <end position="249"/>
    </location>
</feature>
<dbReference type="Gene3D" id="3.40.50.1820">
    <property type="entry name" value="alpha/beta hydrolase"/>
    <property type="match status" value="1"/>
</dbReference>
<dbReference type="PANTHER" id="PTHR37017:SF11">
    <property type="entry name" value="ESTERASE_LIPASE_THIOESTERASE DOMAIN-CONTAINING PROTEIN"/>
    <property type="match status" value="1"/>
</dbReference>
<evidence type="ECO:0000313" key="4">
    <source>
        <dbReference type="Proteomes" id="UP000218784"/>
    </source>
</evidence>
<sequence>MSKLASAALLAGALLSDAAQAQGPRKPTVVLVHGAFADASSWNGVTERLVGDGYTVVAAANPLRGVRADARYVSDIVASINGPVVLVGHSYGGAVISAAANAHRNVRSLVFVAAFAPDRGETAAELAGRFPGGTLGQALAPPVTLSGGGVDLYIDQGRFHAQFAHDLPAGQAAAMAASQRPIAEAALTEAAGEPAWKALPSWFIYGSGDRNIPAAGLAFMAKRAGARRTVVVDGASHVVMVSHPRAVADIVEQAAGQARP</sequence>
<accession>A0A2A4I1J1</accession>
<protein>
    <submittedName>
        <fullName evidence="3">Alpha/beta hydrolase</fullName>
    </submittedName>
</protein>
<feature type="chain" id="PRO_5012065237" evidence="1">
    <location>
        <begin position="22"/>
        <end position="260"/>
    </location>
</feature>
<dbReference type="RefSeq" id="WP_096611515.1">
    <property type="nucleotide sequence ID" value="NZ_NWVD01000002.1"/>
</dbReference>
<dbReference type="AlphaFoldDB" id="A0A2A4I1J1"/>
<dbReference type="InterPro" id="IPR000073">
    <property type="entry name" value="AB_hydrolase_1"/>
</dbReference>
<organism evidence="3 4">
    <name type="scientific">Sphingomonas ginsenosidimutans</name>
    <dbReference type="NCBI Taxonomy" id="862134"/>
    <lineage>
        <taxon>Bacteria</taxon>
        <taxon>Pseudomonadati</taxon>
        <taxon>Pseudomonadota</taxon>
        <taxon>Alphaproteobacteria</taxon>
        <taxon>Sphingomonadales</taxon>
        <taxon>Sphingomonadaceae</taxon>
        <taxon>Sphingomonas</taxon>
    </lineage>
</organism>
<gene>
    <name evidence="3" type="ORF">COA17_08125</name>
</gene>
<dbReference type="SUPFAM" id="SSF53474">
    <property type="entry name" value="alpha/beta-Hydrolases"/>
    <property type="match status" value="1"/>
</dbReference>